<accession>A0A3B0Y909</accession>
<sequence>MKVIQINPKAITKIFIFIMLTSLFLLRTGYASNSQLNIQDTSNVYTIIQNILKLPEEEIDLAYANLIIENALYTSIDIKQELLKIEKLLSIIKAM</sequence>
<reference evidence="1" key="1">
    <citation type="submission" date="2018-06" db="EMBL/GenBank/DDBJ databases">
        <authorList>
            <person name="Zhirakovskaya E."/>
        </authorList>
    </citation>
    <scope>NUCLEOTIDE SEQUENCE</scope>
</reference>
<proteinExistence type="predicted"/>
<protein>
    <submittedName>
        <fullName evidence="1">Uncharacterized protein</fullName>
    </submittedName>
</protein>
<feature type="non-terminal residue" evidence="1">
    <location>
        <position position="95"/>
    </location>
</feature>
<dbReference type="EMBL" id="UOFL01000037">
    <property type="protein sequence ID" value="VAW72873.1"/>
    <property type="molecule type" value="Genomic_DNA"/>
</dbReference>
<organism evidence="1">
    <name type="scientific">hydrothermal vent metagenome</name>
    <dbReference type="NCBI Taxonomy" id="652676"/>
    <lineage>
        <taxon>unclassified sequences</taxon>
        <taxon>metagenomes</taxon>
        <taxon>ecological metagenomes</taxon>
    </lineage>
</organism>
<gene>
    <name evidence="1" type="ORF">MNBD_GAMMA12-2255</name>
</gene>
<name>A0A3B0Y909_9ZZZZ</name>
<evidence type="ECO:0000313" key="1">
    <source>
        <dbReference type="EMBL" id="VAW72873.1"/>
    </source>
</evidence>
<dbReference type="AlphaFoldDB" id="A0A3B0Y909"/>